<dbReference type="Proteomes" id="UP001054811">
    <property type="component" value="Chromosome"/>
</dbReference>
<reference evidence="3" key="1">
    <citation type="submission" date="2022-01" db="EMBL/GenBank/DDBJ databases">
        <title>Microbacterium eymi and Microbacterium rhizovicinus sp. nov., isolated from the rhizospheric soil of Elymus tsukushiensis, a plant native to the Dokdo Islands, Republic of Korea.</title>
        <authorList>
            <person name="Hwang Y.J."/>
        </authorList>
    </citation>
    <scope>NUCLEOTIDE SEQUENCE</scope>
    <source>
        <strain evidence="3">KUDC0405</strain>
    </source>
</reference>
<feature type="compositionally biased region" description="Acidic residues" evidence="1">
    <location>
        <begin position="1"/>
        <end position="14"/>
    </location>
</feature>
<feature type="transmembrane region" description="Helical" evidence="2">
    <location>
        <begin position="108"/>
        <end position="127"/>
    </location>
</feature>
<keyword evidence="2" id="KW-1133">Transmembrane helix</keyword>
<feature type="transmembrane region" description="Helical" evidence="2">
    <location>
        <begin position="179"/>
        <end position="201"/>
    </location>
</feature>
<feature type="transmembrane region" description="Helical" evidence="2">
    <location>
        <begin position="79"/>
        <end position="96"/>
    </location>
</feature>
<evidence type="ECO:0000256" key="2">
    <source>
        <dbReference type="SAM" id="Phobius"/>
    </source>
</evidence>
<name>A0ABY5NJ81_9MICO</name>
<organism evidence="3 4">
    <name type="scientific">Microbacterium elymi</name>
    <dbReference type="NCBI Taxonomy" id="2909587"/>
    <lineage>
        <taxon>Bacteria</taxon>
        <taxon>Bacillati</taxon>
        <taxon>Actinomycetota</taxon>
        <taxon>Actinomycetes</taxon>
        <taxon>Micrococcales</taxon>
        <taxon>Microbacteriaceae</taxon>
        <taxon>Microbacterium</taxon>
    </lineage>
</organism>
<keyword evidence="4" id="KW-1185">Reference proteome</keyword>
<proteinExistence type="predicted"/>
<evidence type="ECO:0000313" key="3">
    <source>
        <dbReference type="EMBL" id="UUT35211.1"/>
    </source>
</evidence>
<feature type="region of interest" description="Disordered" evidence="1">
    <location>
        <begin position="1"/>
        <end position="28"/>
    </location>
</feature>
<evidence type="ECO:0000256" key="1">
    <source>
        <dbReference type="SAM" id="MobiDB-lite"/>
    </source>
</evidence>
<gene>
    <name evidence="3" type="ORF">L2X98_33900</name>
</gene>
<feature type="region of interest" description="Disordered" evidence="1">
    <location>
        <begin position="268"/>
        <end position="297"/>
    </location>
</feature>
<protein>
    <submittedName>
        <fullName evidence="3">Uncharacterized protein</fullName>
    </submittedName>
</protein>
<feature type="transmembrane region" description="Helical" evidence="2">
    <location>
        <begin position="139"/>
        <end position="159"/>
    </location>
</feature>
<dbReference type="EMBL" id="CP091139">
    <property type="protein sequence ID" value="UUT35211.1"/>
    <property type="molecule type" value="Genomic_DNA"/>
</dbReference>
<sequence length="415" mass="42883">MTDENPTDPNELSESENAATAPGDAALDDTHDASALLGTGADAFGAADETADSDTAGGTGAAGAVPVQYGVGPFSLREVILAGVWLVAFVISFFSTREFVFSSVWTSGIDWILTIGVPTVAVFLLVLRRLSPTGIRRVGSLGIDQFASVAFSVSAVIWLGQLWSQVAVAIAGGPWVLTWVSWVEFILMLAGVVLTVGAVLIPGLAEDFQHRAETVSHRAARTVRPITARPHPVGGAASSAGASAASGRALDGGTAAYDAGAADTGSYDAAPDGGAEQSGFSVDSFAPATDTGAQPVAQAPAQQAFWALVPQERDVVDENGTPLFRIGPTAWALVIEDRGSSYVIRHEDGRVGQLARHLGRHAGLNPAPRSIASGRGIPPDNLEGCCAPSISEAVRTAPPSCWPPCRGRARRAPTR</sequence>
<accession>A0ABY5NJ81</accession>
<feature type="region of interest" description="Disordered" evidence="1">
    <location>
        <begin position="219"/>
        <end position="240"/>
    </location>
</feature>
<keyword evidence="2" id="KW-0472">Membrane</keyword>
<keyword evidence="2" id="KW-0812">Transmembrane</keyword>
<dbReference type="RefSeq" id="WP_259611765.1">
    <property type="nucleotide sequence ID" value="NZ_CP091139.2"/>
</dbReference>
<evidence type="ECO:0000313" key="4">
    <source>
        <dbReference type="Proteomes" id="UP001054811"/>
    </source>
</evidence>